<dbReference type="PANTHER" id="PTHR21716:SF62">
    <property type="entry name" value="TRANSPORT PROTEIN YDBI-RELATED"/>
    <property type="match status" value="1"/>
</dbReference>
<comment type="caution">
    <text evidence="7">The sequence shown here is derived from an EMBL/GenBank/DDBJ whole genome shotgun (WGS) entry which is preliminary data.</text>
</comment>
<dbReference type="AlphaFoldDB" id="A0A512NGZ9"/>
<dbReference type="EMBL" id="BKAJ01000096">
    <property type="protein sequence ID" value="GEP58237.1"/>
    <property type="molecule type" value="Genomic_DNA"/>
</dbReference>
<evidence type="ECO:0000256" key="6">
    <source>
        <dbReference type="SAM" id="Phobius"/>
    </source>
</evidence>
<feature type="transmembrane region" description="Helical" evidence="6">
    <location>
        <begin position="54"/>
        <end position="74"/>
    </location>
</feature>
<dbReference type="Proteomes" id="UP000321058">
    <property type="component" value="Unassembled WGS sequence"/>
</dbReference>
<comment type="subcellular location">
    <subcellularLocation>
        <location evidence="1">Membrane</location>
        <topology evidence="1">Multi-pass membrane protein</topology>
    </subcellularLocation>
</comment>
<feature type="transmembrane region" description="Helical" evidence="6">
    <location>
        <begin position="130"/>
        <end position="154"/>
    </location>
</feature>
<dbReference type="RefSeq" id="WP_246158841.1">
    <property type="nucleotide sequence ID" value="NZ_BKAJ01000096.1"/>
</dbReference>
<feature type="transmembrane region" description="Helical" evidence="6">
    <location>
        <begin position="6"/>
        <end position="34"/>
    </location>
</feature>
<dbReference type="GO" id="GO:0016020">
    <property type="term" value="C:membrane"/>
    <property type="evidence" value="ECO:0007669"/>
    <property type="project" value="UniProtKB-SubCell"/>
</dbReference>
<proteinExistence type="inferred from homology"/>
<evidence type="ECO:0000313" key="8">
    <source>
        <dbReference type="Proteomes" id="UP000321058"/>
    </source>
</evidence>
<dbReference type="InterPro" id="IPR002549">
    <property type="entry name" value="AI-2E-like"/>
</dbReference>
<keyword evidence="3 6" id="KW-0812">Transmembrane</keyword>
<reference evidence="7 8" key="1">
    <citation type="submission" date="2019-07" db="EMBL/GenBank/DDBJ databases">
        <title>Whole genome shotgun sequence of Reyranella soli NBRC 108950.</title>
        <authorList>
            <person name="Hosoyama A."/>
            <person name="Uohara A."/>
            <person name="Ohji S."/>
            <person name="Ichikawa N."/>
        </authorList>
    </citation>
    <scope>NUCLEOTIDE SEQUENCE [LARGE SCALE GENOMIC DNA]</scope>
    <source>
        <strain evidence="7 8">NBRC 108950</strain>
    </source>
</reference>
<evidence type="ECO:0000256" key="2">
    <source>
        <dbReference type="ARBA" id="ARBA00009773"/>
    </source>
</evidence>
<keyword evidence="8" id="KW-1185">Reference proteome</keyword>
<feature type="transmembrane region" description="Helical" evidence="6">
    <location>
        <begin position="253"/>
        <end position="275"/>
    </location>
</feature>
<keyword evidence="4 6" id="KW-1133">Transmembrane helix</keyword>
<feature type="transmembrane region" description="Helical" evidence="6">
    <location>
        <begin position="228"/>
        <end position="246"/>
    </location>
</feature>
<gene>
    <name evidence="7" type="ORF">RSO01_54030</name>
</gene>
<dbReference type="Pfam" id="PF01594">
    <property type="entry name" value="AI-2E_transport"/>
    <property type="match status" value="1"/>
</dbReference>
<keyword evidence="5 6" id="KW-0472">Membrane</keyword>
<evidence type="ECO:0000256" key="1">
    <source>
        <dbReference type="ARBA" id="ARBA00004141"/>
    </source>
</evidence>
<evidence type="ECO:0000256" key="5">
    <source>
        <dbReference type="ARBA" id="ARBA00023136"/>
    </source>
</evidence>
<feature type="transmembrane region" description="Helical" evidence="6">
    <location>
        <begin position="189"/>
        <end position="208"/>
    </location>
</feature>
<dbReference type="PANTHER" id="PTHR21716">
    <property type="entry name" value="TRANSMEMBRANE PROTEIN"/>
    <property type="match status" value="1"/>
</dbReference>
<dbReference type="GO" id="GO:0055085">
    <property type="term" value="P:transmembrane transport"/>
    <property type="evidence" value="ECO:0007669"/>
    <property type="project" value="TreeGrafter"/>
</dbReference>
<organism evidence="7 8">
    <name type="scientific">Reyranella soli</name>
    <dbReference type="NCBI Taxonomy" id="1230389"/>
    <lineage>
        <taxon>Bacteria</taxon>
        <taxon>Pseudomonadati</taxon>
        <taxon>Pseudomonadota</taxon>
        <taxon>Alphaproteobacteria</taxon>
        <taxon>Hyphomicrobiales</taxon>
        <taxon>Reyranellaceae</taxon>
        <taxon>Reyranella</taxon>
    </lineage>
</organism>
<feature type="transmembrane region" description="Helical" evidence="6">
    <location>
        <begin position="287"/>
        <end position="312"/>
    </location>
</feature>
<evidence type="ECO:0000256" key="3">
    <source>
        <dbReference type="ARBA" id="ARBA00022692"/>
    </source>
</evidence>
<evidence type="ECO:0000256" key="4">
    <source>
        <dbReference type="ARBA" id="ARBA00022989"/>
    </source>
</evidence>
<sequence>MPLIVLGVAAALIFTWYYAPSLLLLFAGILFAAFLDACTRGLTRVIPLSRGWRFGLVVLVLAGLTALAIGWAVVRLPDQAALLLHIINAQLDVLERNLAAFGVDLFGPGGRQDLSHFIADPGRLFGHVQYAVSGAYVVAMNAIVIVCLGLFFAAHPAGYRDGALRLVPLRARDRVRGVMDEMGRMLRSWLLGQLARSIVVALVLWLALRMLGVPGAPLLGLQAGVANFVPYLGPLIAALPVALAAMPLGLPAVAWVMAIYFIIQTIEGFVVAPLIQKEAVNVPPAWTLFAIVILGAMFGIMGVALAAPVVAVGRLAVMRFYVEDWLGDRS</sequence>
<accession>A0A512NGZ9</accession>
<name>A0A512NGZ9_9HYPH</name>
<protein>
    <submittedName>
        <fullName evidence="7">AI-2E family transporter</fullName>
    </submittedName>
</protein>
<evidence type="ECO:0000313" key="7">
    <source>
        <dbReference type="EMBL" id="GEP58237.1"/>
    </source>
</evidence>
<comment type="similarity">
    <text evidence="2">Belongs to the autoinducer-2 exporter (AI-2E) (TC 2.A.86) family.</text>
</comment>